<dbReference type="InterPro" id="IPR001173">
    <property type="entry name" value="Glyco_trans_2-like"/>
</dbReference>
<evidence type="ECO:0000256" key="8">
    <source>
        <dbReference type="ARBA" id="ARBA00040894"/>
    </source>
</evidence>
<protein>
    <recommendedName>
        <fullName evidence="8">Glucosyl-3-phosphoglycerate synthase</fullName>
        <ecNumber evidence="7">2.4.1.266</ecNumber>
    </recommendedName>
</protein>
<dbReference type="CDD" id="cd04179">
    <property type="entry name" value="DPM_DPG-synthase_like"/>
    <property type="match status" value="1"/>
</dbReference>
<dbReference type="Gene3D" id="3.90.550.10">
    <property type="entry name" value="Spore Coat Polysaccharide Biosynthesis Protein SpsA, Chain A"/>
    <property type="match status" value="1"/>
</dbReference>
<proteinExistence type="inferred from homology"/>
<dbReference type="AlphaFoldDB" id="A0A5E3ZVX4"/>
<comment type="similarity">
    <text evidence="3">Belongs to the glycosyltransferase 2 family.</text>
</comment>
<dbReference type="InterPro" id="IPR029044">
    <property type="entry name" value="Nucleotide-diphossugar_trans"/>
</dbReference>
<dbReference type="GO" id="GO:0016757">
    <property type="term" value="F:glycosyltransferase activity"/>
    <property type="evidence" value="ECO:0007669"/>
    <property type="project" value="UniProtKB-KW"/>
</dbReference>
<dbReference type="Proteomes" id="UP000324288">
    <property type="component" value="Chromosome"/>
</dbReference>
<dbReference type="GeneID" id="84894359"/>
<evidence type="ECO:0000256" key="2">
    <source>
        <dbReference type="ARBA" id="ARBA00001946"/>
    </source>
</evidence>
<accession>A0A5E3ZVX4</accession>
<comment type="cofactor">
    <cofactor evidence="2">
        <name>Mg(2+)</name>
        <dbReference type="ChEBI" id="CHEBI:18420"/>
    </cofactor>
</comment>
<organism evidence="12 13">
    <name type="scientific">Lawsonella clevelandensis</name>
    <dbReference type="NCBI Taxonomy" id="1528099"/>
    <lineage>
        <taxon>Bacteria</taxon>
        <taxon>Bacillati</taxon>
        <taxon>Actinomycetota</taxon>
        <taxon>Actinomycetes</taxon>
        <taxon>Mycobacteriales</taxon>
        <taxon>Lawsonellaceae</taxon>
        <taxon>Lawsonella</taxon>
    </lineage>
</organism>
<evidence type="ECO:0000256" key="3">
    <source>
        <dbReference type="ARBA" id="ARBA00006739"/>
    </source>
</evidence>
<dbReference type="InterPro" id="IPR050256">
    <property type="entry name" value="Glycosyltransferase_2"/>
</dbReference>
<evidence type="ECO:0000256" key="10">
    <source>
        <dbReference type="ARBA" id="ARBA00048997"/>
    </source>
</evidence>
<evidence type="ECO:0000256" key="6">
    <source>
        <dbReference type="ARBA" id="ARBA00022842"/>
    </source>
</evidence>
<comment type="catalytic activity">
    <reaction evidence="9">
        <text>(2R)-3-phosphoglycerate + UDP-alpha-D-glucose = (2R)-2-O-(alpha-D-glucopyranosyl)-3-phospho-glycerate + UDP + H(+)</text>
        <dbReference type="Rhea" id="RHEA:31319"/>
        <dbReference type="ChEBI" id="CHEBI:15378"/>
        <dbReference type="ChEBI" id="CHEBI:58223"/>
        <dbReference type="ChEBI" id="CHEBI:58272"/>
        <dbReference type="ChEBI" id="CHEBI:58885"/>
        <dbReference type="ChEBI" id="CHEBI:62600"/>
        <dbReference type="EC" id="2.4.1.266"/>
    </reaction>
    <physiologicalReaction direction="left-to-right" evidence="9">
        <dbReference type="Rhea" id="RHEA:31320"/>
    </physiologicalReaction>
</comment>
<dbReference type="Pfam" id="PF00535">
    <property type="entry name" value="Glycos_transf_2"/>
    <property type="match status" value="1"/>
</dbReference>
<dbReference type="PANTHER" id="PTHR48090:SF10">
    <property type="entry name" value="GLUCOSYL-3-PHOSPHOGLYCERATE SYNTHASE"/>
    <property type="match status" value="1"/>
</dbReference>
<dbReference type="SUPFAM" id="SSF53448">
    <property type="entry name" value="Nucleotide-diphospho-sugar transferases"/>
    <property type="match status" value="1"/>
</dbReference>
<name>A0A5E3ZVX4_9ACTN</name>
<evidence type="ECO:0000256" key="1">
    <source>
        <dbReference type="ARBA" id="ARBA00001936"/>
    </source>
</evidence>
<dbReference type="RefSeq" id="WP_082345301.1">
    <property type="nucleotide sequence ID" value="NZ_CP009312.1"/>
</dbReference>
<evidence type="ECO:0000313" key="13">
    <source>
        <dbReference type="Proteomes" id="UP000324288"/>
    </source>
</evidence>
<evidence type="ECO:0000256" key="5">
    <source>
        <dbReference type="ARBA" id="ARBA00022679"/>
    </source>
</evidence>
<dbReference type="EC" id="2.4.1.266" evidence="7"/>
<comment type="catalytic activity">
    <reaction evidence="10">
        <text>an NDP-alpha-D-glucose + (2R)-3-phosphoglycerate = (2R)-2-O-(alpha-D-glucopyranosyl)-3-phospho-glycerate + a ribonucleoside 5'-diphosphate + H(+)</text>
        <dbReference type="Rhea" id="RHEA:47244"/>
        <dbReference type="ChEBI" id="CHEBI:15378"/>
        <dbReference type="ChEBI" id="CHEBI:57930"/>
        <dbReference type="ChEBI" id="CHEBI:58272"/>
        <dbReference type="ChEBI" id="CHEBI:62600"/>
        <dbReference type="ChEBI" id="CHEBI:76533"/>
        <dbReference type="EC" id="2.4.1.266"/>
    </reaction>
    <physiologicalReaction direction="left-to-right" evidence="10">
        <dbReference type="Rhea" id="RHEA:47245"/>
    </physiologicalReaction>
</comment>
<reference evidence="12 13" key="1">
    <citation type="submission" date="2019-04" db="EMBL/GenBank/DDBJ databases">
        <authorList>
            <person name="Seth-Smith MB H."/>
            <person name="Seth-Smith H."/>
        </authorList>
    </citation>
    <scope>NUCLEOTIDE SEQUENCE [LARGE SCALE GENOMIC DNA]</scope>
    <source>
        <strain evidence="12">USB-603019</strain>
    </source>
</reference>
<comment type="cofactor">
    <cofactor evidence="1">
        <name>Mn(2+)</name>
        <dbReference type="ChEBI" id="CHEBI:29035"/>
    </cofactor>
</comment>
<keyword evidence="6" id="KW-0460">Magnesium</keyword>
<dbReference type="EMBL" id="LR584267">
    <property type="protein sequence ID" value="VHN99965.1"/>
    <property type="molecule type" value="Genomic_DNA"/>
</dbReference>
<gene>
    <name evidence="12" type="primary">gpgS</name>
    <name evidence="12" type="ORF">LC603019_00366</name>
</gene>
<sequence length="358" mass="38651">MTETSHSISPTVGSDSTGVRLWHDRTVMRPTWTLEELIATKGEHCVSVVIPTLNEGAHIGAVVESVVPYVGGLVDEIIVIDSASTDDTVEQACTAGATVRQLAEILPEVPVRLGKGESLWRGVAACRGDIIVFLDGDLRRPDPCYVPWLVAPLLLDGAALPPGDTALYGTGVTPRIDMVKGFYRRPLGDTRDGGGRVTELVARPLLASLCPEARFLIQPLGGEYALRRHVAERLPFAAGYGVEIGLIMDVVALWGADRICQVNLGVREHRNRPLHQLGRMSREVADTVLRKAGMTPEDAPLVQFAAAGQDSISYTTYQPVEIAVLEEDRPPLVTVPSYVVAQQSVAAGEGIQRRSLWA</sequence>
<keyword evidence="5" id="KW-0808">Transferase</keyword>
<keyword evidence="4" id="KW-0328">Glycosyltransferase</keyword>
<evidence type="ECO:0000313" key="12">
    <source>
        <dbReference type="EMBL" id="VHN99965.1"/>
    </source>
</evidence>
<feature type="domain" description="Glycosyltransferase 2-like" evidence="11">
    <location>
        <begin position="47"/>
        <end position="157"/>
    </location>
</feature>
<evidence type="ECO:0000259" key="11">
    <source>
        <dbReference type="Pfam" id="PF00535"/>
    </source>
</evidence>
<keyword evidence="13" id="KW-1185">Reference proteome</keyword>
<evidence type="ECO:0000256" key="9">
    <source>
        <dbReference type="ARBA" id="ARBA00048689"/>
    </source>
</evidence>
<evidence type="ECO:0000256" key="7">
    <source>
        <dbReference type="ARBA" id="ARBA00039022"/>
    </source>
</evidence>
<evidence type="ECO:0000256" key="4">
    <source>
        <dbReference type="ARBA" id="ARBA00022676"/>
    </source>
</evidence>
<dbReference type="PANTHER" id="PTHR48090">
    <property type="entry name" value="UNDECAPRENYL-PHOSPHATE 4-DEOXY-4-FORMAMIDO-L-ARABINOSE TRANSFERASE-RELATED"/>
    <property type="match status" value="1"/>
</dbReference>